<proteinExistence type="inferred from homology"/>
<reference evidence="11" key="1">
    <citation type="submission" date="2015-07" db="EMBL/GenBank/DDBJ databases">
        <authorList>
            <person name="Rodrigo-Torres Lidia"/>
            <person name="Arahal R.David."/>
        </authorList>
    </citation>
    <scope>NUCLEOTIDE SEQUENCE [LARGE SCALE GENOMIC DNA]</scope>
    <source>
        <strain evidence="11">CECT 5112</strain>
    </source>
</reference>
<evidence type="ECO:0000313" key="11">
    <source>
        <dbReference type="Proteomes" id="UP000053235"/>
    </source>
</evidence>
<keyword evidence="3" id="KW-0808">Transferase</keyword>
<evidence type="ECO:0000256" key="8">
    <source>
        <dbReference type="SAM" id="MobiDB-lite"/>
    </source>
</evidence>
<evidence type="ECO:0000256" key="9">
    <source>
        <dbReference type="SAM" id="Phobius"/>
    </source>
</evidence>
<keyword evidence="6 9" id="KW-0472">Membrane</keyword>
<dbReference type="Pfam" id="PF09594">
    <property type="entry name" value="GT87"/>
    <property type="match status" value="1"/>
</dbReference>
<sequence>MRLFEGAKARDDVHMKSTGGSNPLTESGTFRYGLRMSNPVADSVLMFTLTFVGAVLVLRFGFEIFKMVFVERPMFPDFVSFWSAGFFAVQGAAVEAYNYQLLNSFQFEEFGQGELPFLYPPTWLMVISPFSMLPYRPSALLFEALQVIALAVACRYLLRDRAILWILIFFPTVISGIIHGQNAVLNTALLAGALGALDRDRPVLAGILIGLLSYKPQLGILIPFALLAGREYRAFASAAVTTLLFATASWVVFGAEVWRAFIETIAFARDWLESGQTPANKYASILGWLRQFGVGNTAGMIVQVGFALASVGVVVWSWRQDLPMTLKGSLLVIGTCLSTPYLLDYDLALLVIPVLLLIQQGNESGYLSFEKLSIALAVFSFLFTSLWGVQMPVTAIGVPSIVLFALVLRRAVVGQRAGFGQTSCPA</sequence>
<comment type="subcellular location">
    <subcellularLocation>
        <location evidence="1">Cell membrane</location>
        <topology evidence="1">Multi-pass membrane protein</topology>
    </subcellularLocation>
</comment>
<dbReference type="STRING" id="388408.LAX5112_02579"/>
<feature type="transmembrane region" description="Helical" evidence="9">
    <location>
        <begin position="330"/>
        <end position="358"/>
    </location>
</feature>
<keyword evidence="2" id="KW-1003">Cell membrane</keyword>
<dbReference type="GO" id="GO:0016758">
    <property type="term" value="F:hexosyltransferase activity"/>
    <property type="evidence" value="ECO:0007669"/>
    <property type="project" value="InterPro"/>
</dbReference>
<gene>
    <name evidence="10" type="ORF">LAX5112_02579</name>
</gene>
<feature type="transmembrane region" description="Helical" evidence="9">
    <location>
        <begin position="74"/>
        <end position="93"/>
    </location>
</feature>
<feature type="transmembrane region" description="Helical" evidence="9">
    <location>
        <begin position="163"/>
        <end position="184"/>
    </location>
</feature>
<organism evidence="10 11">
    <name type="scientific">Roseibium alexandrii</name>
    <dbReference type="NCBI Taxonomy" id="388408"/>
    <lineage>
        <taxon>Bacteria</taxon>
        <taxon>Pseudomonadati</taxon>
        <taxon>Pseudomonadota</taxon>
        <taxon>Alphaproteobacteria</taxon>
        <taxon>Hyphomicrobiales</taxon>
        <taxon>Stappiaceae</taxon>
        <taxon>Roseibium</taxon>
    </lineage>
</organism>
<name>A0A0M7A7W0_9HYPH</name>
<comment type="similarity">
    <text evidence="7">Belongs to the glycosyltransferase 87 family.</text>
</comment>
<feature type="transmembrane region" description="Helical" evidence="9">
    <location>
        <begin position="139"/>
        <end position="158"/>
    </location>
</feature>
<protein>
    <submittedName>
        <fullName evidence="10">Putative integral membrane protein</fullName>
    </submittedName>
</protein>
<evidence type="ECO:0000256" key="7">
    <source>
        <dbReference type="ARBA" id="ARBA00024033"/>
    </source>
</evidence>
<evidence type="ECO:0000256" key="1">
    <source>
        <dbReference type="ARBA" id="ARBA00004651"/>
    </source>
</evidence>
<accession>A0A0M7A7W0</accession>
<evidence type="ECO:0000256" key="5">
    <source>
        <dbReference type="ARBA" id="ARBA00022989"/>
    </source>
</evidence>
<feature type="transmembrane region" description="Helical" evidence="9">
    <location>
        <begin position="44"/>
        <end position="62"/>
    </location>
</feature>
<dbReference type="Proteomes" id="UP000053235">
    <property type="component" value="Unassembled WGS sequence"/>
</dbReference>
<keyword evidence="5 9" id="KW-1133">Transmembrane helix</keyword>
<evidence type="ECO:0000256" key="3">
    <source>
        <dbReference type="ARBA" id="ARBA00022679"/>
    </source>
</evidence>
<feature type="transmembrane region" description="Helical" evidence="9">
    <location>
        <begin position="234"/>
        <end position="253"/>
    </location>
</feature>
<keyword evidence="4 9" id="KW-0812">Transmembrane</keyword>
<dbReference type="InterPro" id="IPR018584">
    <property type="entry name" value="GT87"/>
</dbReference>
<evidence type="ECO:0000256" key="2">
    <source>
        <dbReference type="ARBA" id="ARBA00022475"/>
    </source>
</evidence>
<feature type="region of interest" description="Disordered" evidence="8">
    <location>
        <begin position="1"/>
        <end position="22"/>
    </location>
</feature>
<dbReference type="EMBL" id="CXWD01000009">
    <property type="protein sequence ID" value="CTQ70697.1"/>
    <property type="molecule type" value="Genomic_DNA"/>
</dbReference>
<dbReference type="GO" id="GO:0005886">
    <property type="term" value="C:plasma membrane"/>
    <property type="evidence" value="ECO:0007669"/>
    <property type="project" value="UniProtKB-SubCell"/>
</dbReference>
<dbReference type="AlphaFoldDB" id="A0A0M7A7W0"/>
<feature type="compositionally biased region" description="Basic and acidic residues" evidence="8">
    <location>
        <begin position="1"/>
        <end position="15"/>
    </location>
</feature>
<dbReference type="OrthoDB" id="7679563at2"/>
<evidence type="ECO:0000313" key="10">
    <source>
        <dbReference type="EMBL" id="CTQ70697.1"/>
    </source>
</evidence>
<evidence type="ECO:0000256" key="6">
    <source>
        <dbReference type="ARBA" id="ARBA00023136"/>
    </source>
</evidence>
<keyword evidence="11" id="KW-1185">Reference proteome</keyword>
<feature type="transmembrane region" description="Helical" evidence="9">
    <location>
        <begin position="204"/>
        <end position="227"/>
    </location>
</feature>
<evidence type="ECO:0000256" key="4">
    <source>
        <dbReference type="ARBA" id="ARBA00022692"/>
    </source>
</evidence>
<feature type="transmembrane region" description="Helical" evidence="9">
    <location>
        <begin position="298"/>
        <end position="318"/>
    </location>
</feature>
<feature type="transmembrane region" description="Helical" evidence="9">
    <location>
        <begin position="378"/>
        <end position="408"/>
    </location>
</feature>